<evidence type="ECO:0000313" key="3">
    <source>
        <dbReference type="Proteomes" id="UP000254720"/>
    </source>
</evidence>
<dbReference type="Proteomes" id="UP000254720">
    <property type="component" value="Unassembled WGS sequence"/>
</dbReference>
<name>A0A370GEI5_9COXI</name>
<keyword evidence="1" id="KW-1133">Transmembrane helix</keyword>
<proteinExistence type="predicted"/>
<keyword evidence="1" id="KW-0472">Membrane</keyword>
<dbReference type="EMBL" id="QQAX01000016">
    <property type="protein sequence ID" value="RDI42097.1"/>
    <property type="molecule type" value="Genomic_DNA"/>
</dbReference>
<organism evidence="2 3">
    <name type="scientific">Aquicella lusitana</name>
    <dbReference type="NCBI Taxonomy" id="254246"/>
    <lineage>
        <taxon>Bacteria</taxon>
        <taxon>Pseudomonadati</taxon>
        <taxon>Pseudomonadota</taxon>
        <taxon>Gammaproteobacteria</taxon>
        <taxon>Legionellales</taxon>
        <taxon>Coxiellaceae</taxon>
        <taxon>Aquicella</taxon>
    </lineage>
</organism>
<keyword evidence="1" id="KW-0812">Transmembrane</keyword>
<dbReference type="AlphaFoldDB" id="A0A370GEI5"/>
<comment type="caution">
    <text evidence="2">The sequence shown here is derived from an EMBL/GenBank/DDBJ whole genome shotgun (WGS) entry which is preliminary data.</text>
</comment>
<dbReference type="RefSeq" id="WP_147277496.1">
    <property type="nucleotide sequence ID" value="NZ_LR699115.1"/>
</dbReference>
<evidence type="ECO:0000256" key="1">
    <source>
        <dbReference type="SAM" id="Phobius"/>
    </source>
</evidence>
<feature type="transmembrane region" description="Helical" evidence="1">
    <location>
        <begin position="31"/>
        <end position="48"/>
    </location>
</feature>
<sequence>MPSKSLLIQKLEHSLALLEKHRRGALSSYRAGLYGSSVALLMLAGYIFQSALTDDNQAFEQISNQMSQLREELARQGYKSKKIFIPSYGFINSPCSEFREKYSAYPNEHNEPYQSICKDFLILDQMRGDKLVKEFFEIMALAFLLLLVYLSYRAVQSEKKALQQREQNGRLDILSVEEFLSVKQMGERLKIPVTVNMRLSEAISAFQKEKQIILLNEKKRLAFLLGQHPKNQGTCLFRFFQLDSRKYLTRQIFEYADIMPREARLNPSQSTSCI</sequence>
<gene>
    <name evidence="2" type="ORF">C8D86_11651</name>
</gene>
<reference evidence="2 3" key="1">
    <citation type="submission" date="2018-07" db="EMBL/GenBank/DDBJ databases">
        <title>Genomic Encyclopedia of Type Strains, Phase IV (KMG-IV): sequencing the most valuable type-strain genomes for metagenomic binning, comparative biology and taxonomic classification.</title>
        <authorList>
            <person name="Goeker M."/>
        </authorList>
    </citation>
    <scope>NUCLEOTIDE SEQUENCE [LARGE SCALE GENOMIC DNA]</scope>
    <source>
        <strain evidence="2 3">DSM 16500</strain>
    </source>
</reference>
<keyword evidence="3" id="KW-1185">Reference proteome</keyword>
<protein>
    <submittedName>
        <fullName evidence="2">Uncharacterized protein</fullName>
    </submittedName>
</protein>
<evidence type="ECO:0000313" key="2">
    <source>
        <dbReference type="EMBL" id="RDI42097.1"/>
    </source>
</evidence>
<feature type="transmembrane region" description="Helical" evidence="1">
    <location>
        <begin position="135"/>
        <end position="155"/>
    </location>
</feature>
<accession>A0A370GEI5</accession>